<keyword evidence="5" id="KW-1185">Reference proteome</keyword>
<evidence type="ECO:0000256" key="1">
    <source>
        <dbReference type="SAM" id="MobiDB-lite"/>
    </source>
</evidence>
<gene>
    <name evidence="4" type="ORF">LSAA_14761</name>
</gene>
<evidence type="ECO:0000256" key="3">
    <source>
        <dbReference type="SAM" id="SignalP"/>
    </source>
</evidence>
<evidence type="ECO:0000313" key="4">
    <source>
        <dbReference type="EMBL" id="CAF3045574.1"/>
    </source>
</evidence>
<dbReference type="EMBL" id="HG994588">
    <property type="protein sequence ID" value="CAF3045574.1"/>
    <property type="molecule type" value="Genomic_DNA"/>
</dbReference>
<keyword evidence="2" id="KW-0812">Transmembrane</keyword>
<feature type="chain" id="PRO_5043714235" evidence="3">
    <location>
        <begin position="19"/>
        <end position="1089"/>
    </location>
</feature>
<accession>A0A7R8D6J0</accession>
<keyword evidence="2" id="KW-0472">Membrane</keyword>
<dbReference type="PANTHER" id="PTHR45913">
    <property type="entry name" value="EPM2A-INTERACTING PROTEIN 1"/>
    <property type="match status" value="1"/>
</dbReference>
<feature type="compositionally biased region" description="Polar residues" evidence="1">
    <location>
        <begin position="265"/>
        <end position="276"/>
    </location>
</feature>
<sequence length="1089" mass="122559">MGLTYTFLFLILYASLLAKPVSSGPTSSAHHTKESSISDISQLRPKWINPLWLQKVKKTFSVDNWKDHHELWRDQKLGWLPSWEEIPKHLNEKTKLKHLVELEITTALKNMYVFLQKIAVGLEQIVIDKLVNGGDNDEFIHKFNEAEYKLKSVLCEIQGALIEMKSYEDIKESQVTRNVMPHQWRQMNSQHNRNLRDWLIYRDYMNGLEYIIDSFKHNSIVFEKFSPEMLLVILLIEILGFLLRDTTAQNTTTTNPRMSTNTSNATTFMPNGTVSRNITPNLNVTNNWITTTANNLSNITTTSNGANGTNGSSSTASNNTHTGVQITSCYEDTAMNISDKCNLASDVRLSDSISKVINKRCREGLLKKDSFKRDNETIGSANKSQFCFSSKNVSFHILNITMTLDSNFSSSDILKQQLLQQFNNDMLKKVGFADLGFIDWNKNSNTLEVSMIVRFSQTTIADSTIYGNLTLRPTIKSLEVLKHCLDEDTTTTTTSLFTTKDPKIDIVSPTSKSKKPCQFISKYMPFDVRTAINKRCRSLISFQIESFVGKNKISINNKRCGVENSTNATYAMSSPICYSYIDNQLKRTIVHVLRIEEELYIPDFGNFRKAAFRKMKKKVENTYNEVSLNSSQLVGFGFDRAILLSIDIPTSPTRSLRRKRTPKVGLDVSLAIQLSKANVDLNEYERYFNRETKGGTVLGDNKLETSVNHIKYAESCNESLKSVFKEVEAEVLTASGIDLEEVSVTPIGSSIDLVCPRGTKFSFDNDGFVVNDGIFQVVCNTHQKYSIPLPSWPKCVQFCPLILPNPPEHTGLVNVKSEFTTPSGQNARYMCKNSDLGVDQGSSIYYEVECLNNTKYKVPTSKYDWPICEVRTTTMRPGSDFIPKELKDYFSTVTIPCFIGLLVVILFCLCFTRNDSPIYESTDIRNTAQLAVFIRAVDKDFNVAEELLDLNPLKSTTRGVYIFQGLQASLQKMGIEDLRKCVSLCKDGAPSLIGCHNGLIAKVREFKPDVIAVHCIIHQENLSTKFINMDHVNSVVVSISSSQEVSNLPLMGGIGLMGGVKSRCHTQGWMMVVCNVSKSTASIWVVGSV</sequence>
<dbReference type="PANTHER" id="PTHR45913:SF5">
    <property type="entry name" value="GENERAL TRANSCRIPTION FACTOR II-I REPEAT DOMAIN-CONTAINING PROTEIN 2A-LIKE PROTEIN"/>
    <property type="match status" value="1"/>
</dbReference>
<feature type="transmembrane region" description="Helical" evidence="2">
    <location>
        <begin position="889"/>
        <end position="911"/>
    </location>
</feature>
<protein>
    <submittedName>
        <fullName evidence="4">(salmon louse) hypothetical protein</fullName>
    </submittedName>
</protein>
<name>A0A7R8D6J0_LEPSM</name>
<proteinExistence type="predicted"/>
<dbReference type="AlphaFoldDB" id="A0A7R8D6J0"/>
<reference evidence="4" key="1">
    <citation type="submission" date="2021-02" db="EMBL/GenBank/DDBJ databases">
        <authorList>
            <person name="Bekaert M."/>
        </authorList>
    </citation>
    <scope>NUCLEOTIDE SEQUENCE</scope>
    <source>
        <strain evidence="4">IoA-00</strain>
    </source>
</reference>
<feature type="signal peptide" evidence="3">
    <location>
        <begin position="1"/>
        <end position="18"/>
    </location>
</feature>
<evidence type="ECO:0000313" key="5">
    <source>
        <dbReference type="Proteomes" id="UP000675881"/>
    </source>
</evidence>
<keyword evidence="3" id="KW-0732">Signal</keyword>
<feature type="compositionally biased region" description="Low complexity" evidence="1">
    <location>
        <begin position="252"/>
        <end position="264"/>
    </location>
</feature>
<feature type="region of interest" description="Disordered" evidence="1">
    <location>
        <begin position="252"/>
        <end position="276"/>
    </location>
</feature>
<evidence type="ECO:0000256" key="2">
    <source>
        <dbReference type="SAM" id="Phobius"/>
    </source>
</evidence>
<dbReference type="Proteomes" id="UP000675881">
    <property type="component" value="Chromosome 9"/>
</dbReference>
<dbReference type="OrthoDB" id="6049566at2759"/>
<keyword evidence="2" id="KW-1133">Transmembrane helix</keyword>
<organism evidence="4 5">
    <name type="scientific">Lepeophtheirus salmonis</name>
    <name type="common">Salmon louse</name>
    <name type="synonym">Caligus salmonis</name>
    <dbReference type="NCBI Taxonomy" id="72036"/>
    <lineage>
        <taxon>Eukaryota</taxon>
        <taxon>Metazoa</taxon>
        <taxon>Ecdysozoa</taxon>
        <taxon>Arthropoda</taxon>
        <taxon>Crustacea</taxon>
        <taxon>Multicrustacea</taxon>
        <taxon>Hexanauplia</taxon>
        <taxon>Copepoda</taxon>
        <taxon>Siphonostomatoida</taxon>
        <taxon>Caligidae</taxon>
        <taxon>Lepeophtheirus</taxon>
    </lineage>
</organism>